<dbReference type="Proteomes" id="UP001387364">
    <property type="component" value="Chromosome"/>
</dbReference>
<keyword evidence="3" id="KW-1185">Reference proteome</keyword>
<evidence type="ECO:0000313" key="2">
    <source>
        <dbReference type="EMBL" id="WXB94684.1"/>
    </source>
</evidence>
<feature type="domain" description="DUF4145" evidence="1">
    <location>
        <begin position="21"/>
        <end position="98"/>
    </location>
</feature>
<sequence length="355" mass="41354">MSKKLKEILFGINPNLAELTQEIEKLLFISPRAAMQTTRTMAETLVRQVAQLEGLEHSELTFGELQMKLKNEGIITPTTDNAIHFVRRQGNTASHDGTRKMLIREALICWEYQHLILTWFIETYASPDIEVPEYIEPVPEKSAADSEYLIEHIEALMQTFVQKQPMPENVVTEQKVSRRIYYKDQFVEIPDFLRDAFLLPQRFPKSTTFLIRLNGEQQARIMSELPYQLDGMHQHVKRFKEANDECFFEELRLFVEEEQKRKILMEQYRGEVLLFYKSDFVILTEALGNVALMKDNFPGQTSLLNSLQEQGFLHVKDFPKELVLLGKYRNVGETALANLFNQLKVKGLEFTKVEI</sequence>
<proteinExistence type="predicted"/>
<accession>A0ABZ2NAY2</accession>
<dbReference type="InterPro" id="IPR025285">
    <property type="entry name" value="DUF4145"/>
</dbReference>
<evidence type="ECO:0000313" key="3">
    <source>
        <dbReference type="Proteomes" id="UP001387364"/>
    </source>
</evidence>
<name>A0ABZ2NAY2_9BACI</name>
<dbReference type="EMBL" id="CP147404">
    <property type="protein sequence ID" value="WXB94684.1"/>
    <property type="molecule type" value="Genomic_DNA"/>
</dbReference>
<evidence type="ECO:0000259" key="1">
    <source>
        <dbReference type="Pfam" id="PF13643"/>
    </source>
</evidence>
<protein>
    <submittedName>
        <fullName evidence="2">DUF4145 domain-containing protein</fullName>
    </submittedName>
</protein>
<dbReference type="RefSeq" id="WP_338754490.1">
    <property type="nucleotide sequence ID" value="NZ_CP147404.1"/>
</dbReference>
<gene>
    <name evidence="2" type="ORF">WDJ61_08690</name>
</gene>
<dbReference type="Pfam" id="PF13643">
    <property type="entry name" value="DUF4145"/>
    <property type="match status" value="1"/>
</dbReference>
<organism evidence="2 3">
    <name type="scientific">Bacillus kandeliae</name>
    <dbReference type="NCBI Taxonomy" id="3129297"/>
    <lineage>
        <taxon>Bacteria</taxon>
        <taxon>Bacillati</taxon>
        <taxon>Bacillota</taxon>
        <taxon>Bacilli</taxon>
        <taxon>Bacillales</taxon>
        <taxon>Bacillaceae</taxon>
        <taxon>Bacillus</taxon>
    </lineage>
</organism>
<reference evidence="2 3" key="1">
    <citation type="submission" date="2024-02" db="EMBL/GenBank/DDBJ databases">
        <title>Seven novel Bacillus-like species.</title>
        <authorList>
            <person name="Liu G."/>
        </authorList>
    </citation>
    <scope>NUCLEOTIDE SEQUENCE [LARGE SCALE GENOMIC DNA]</scope>
    <source>
        <strain evidence="2 3">FJAT-52991</strain>
    </source>
</reference>